<dbReference type="PIRSF" id="PIRSF000350">
    <property type="entry name" value="Mercury_reductase_MerA"/>
    <property type="match status" value="1"/>
</dbReference>
<feature type="binding site" evidence="8">
    <location>
        <position position="145"/>
    </location>
    <ligand>
        <name>FAD</name>
        <dbReference type="ChEBI" id="CHEBI:57692"/>
    </ligand>
</feature>
<reference evidence="13 14" key="1">
    <citation type="submission" date="2019-02" db="EMBL/GenBank/DDBJ databases">
        <title>Deep-cultivation of Planctomycetes and their phenomic and genomic characterization uncovers novel biology.</title>
        <authorList>
            <person name="Wiegand S."/>
            <person name="Jogler M."/>
            <person name="Boedeker C."/>
            <person name="Pinto D."/>
            <person name="Vollmers J."/>
            <person name="Rivas-Marin E."/>
            <person name="Kohn T."/>
            <person name="Peeters S.H."/>
            <person name="Heuer A."/>
            <person name="Rast P."/>
            <person name="Oberbeckmann S."/>
            <person name="Bunk B."/>
            <person name="Jeske O."/>
            <person name="Meyerdierks A."/>
            <person name="Storesund J.E."/>
            <person name="Kallscheuer N."/>
            <person name="Luecker S."/>
            <person name="Lage O.M."/>
            <person name="Pohl T."/>
            <person name="Merkel B.J."/>
            <person name="Hornburger P."/>
            <person name="Mueller R.-W."/>
            <person name="Bruemmer F."/>
            <person name="Labrenz M."/>
            <person name="Spormann A.M."/>
            <person name="Op den Camp H."/>
            <person name="Overmann J."/>
            <person name="Amann R."/>
            <person name="Jetten M.S.M."/>
            <person name="Mascher T."/>
            <person name="Medema M.H."/>
            <person name="Devos D.P."/>
            <person name="Kaster A.-K."/>
            <person name="Ovreas L."/>
            <person name="Rohde M."/>
            <person name="Galperin M.Y."/>
            <person name="Jogler C."/>
        </authorList>
    </citation>
    <scope>NUCLEOTIDE SEQUENCE [LARGE SCALE GENOMIC DNA]</scope>
    <source>
        <strain evidence="13 14">Pla110</strain>
    </source>
</reference>
<keyword evidence="8" id="KW-0547">Nucleotide-binding</keyword>
<dbReference type="RefSeq" id="WP_144998342.1">
    <property type="nucleotide sequence ID" value="NZ_CP036281.1"/>
</dbReference>
<keyword evidence="3 8" id="KW-0274">FAD</keyword>
<keyword evidence="7 10" id="KW-0676">Redox-active center</keyword>
<evidence type="ECO:0000259" key="11">
    <source>
        <dbReference type="Pfam" id="PF02852"/>
    </source>
</evidence>
<evidence type="ECO:0000313" key="13">
    <source>
        <dbReference type="EMBL" id="QDU82291.1"/>
    </source>
</evidence>
<evidence type="ECO:0000256" key="9">
    <source>
        <dbReference type="PIRSR" id="PIRSR000350-4"/>
    </source>
</evidence>
<dbReference type="GO" id="GO:0050660">
    <property type="term" value="F:flavin adenine dinucleotide binding"/>
    <property type="evidence" value="ECO:0007669"/>
    <property type="project" value="TreeGrafter"/>
</dbReference>
<dbReference type="InterPro" id="IPR001100">
    <property type="entry name" value="Pyr_nuc-diS_OxRdtase"/>
</dbReference>
<dbReference type="Gene3D" id="3.30.390.30">
    <property type="match status" value="1"/>
</dbReference>
<dbReference type="InterPro" id="IPR036188">
    <property type="entry name" value="FAD/NAD-bd_sf"/>
</dbReference>
<dbReference type="KEGG" id="plon:Pla110_40460"/>
<evidence type="ECO:0000259" key="12">
    <source>
        <dbReference type="Pfam" id="PF07992"/>
    </source>
</evidence>
<dbReference type="GO" id="GO:0016152">
    <property type="term" value="F:mercury (II) reductase (NADP+) activity"/>
    <property type="evidence" value="ECO:0007669"/>
    <property type="project" value="UniProtKB-EC"/>
</dbReference>
<dbReference type="InterPro" id="IPR012999">
    <property type="entry name" value="Pyr_OxRdtase_I_AS"/>
</dbReference>
<dbReference type="PRINTS" id="PR00368">
    <property type="entry name" value="FADPNR"/>
</dbReference>
<comment type="cofactor">
    <cofactor evidence="8">
        <name>FAD</name>
        <dbReference type="ChEBI" id="CHEBI:57692"/>
    </cofactor>
    <text evidence="8">Binds 1 FAD per subunit.</text>
</comment>
<gene>
    <name evidence="13" type="primary">merA</name>
    <name evidence="13" type="ORF">Pla110_40460</name>
</gene>
<dbReference type="SUPFAM" id="SSF55424">
    <property type="entry name" value="FAD/NAD-linked reductases, dimerisation (C-terminal) domain"/>
    <property type="match status" value="1"/>
</dbReference>
<protein>
    <submittedName>
        <fullName evidence="13">Mercuric reductase</fullName>
        <ecNumber evidence="13">1.16.1.1</ecNumber>
    </submittedName>
</protein>
<keyword evidence="2 10" id="KW-0285">Flavoprotein</keyword>
<dbReference type="InterPro" id="IPR004099">
    <property type="entry name" value="Pyr_nucl-diS_OxRdtase_dimer"/>
</dbReference>
<proteinExistence type="inferred from homology"/>
<feature type="binding site" evidence="8">
    <location>
        <position position="300"/>
    </location>
    <ligand>
        <name>NAD(+)</name>
        <dbReference type="ChEBI" id="CHEBI:57540"/>
    </ligand>
</feature>
<dbReference type="FunFam" id="3.30.390.30:FF:000001">
    <property type="entry name" value="Dihydrolipoyl dehydrogenase"/>
    <property type="match status" value="1"/>
</dbReference>
<keyword evidence="4" id="KW-0521">NADP</keyword>
<evidence type="ECO:0000256" key="2">
    <source>
        <dbReference type="ARBA" id="ARBA00022630"/>
    </source>
</evidence>
<feature type="binding site" evidence="8">
    <location>
        <position position="341"/>
    </location>
    <ligand>
        <name>FAD</name>
        <dbReference type="ChEBI" id="CHEBI:57692"/>
    </ligand>
</feature>
<evidence type="ECO:0000256" key="3">
    <source>
        <dbReference type="ARBA" id="ARBA00022827"/>
    </source>
</evidence>
<comment type="similarity">
    <text evidence="1 10">Belongs to the class-I pyridine nucleotide-disulfide oxidoreductase family.</text>
</comment>
<feature type="binding site" evidence="8">
    <location>
        <position position="81"/>
    </location>
    <ligand>
        <name>FAD</name>
        <dbReference type="ChEBI" id="CHEBI:57692"/>
    </ligand>
</feature>
<organism evidence="13 14">
    <name type="scientific">Polystyrenella longa</name>
    <dbReference type="NCBI Taxonomy" id="2528007"/>
    <lineage>
        <taxon>Bacteria</taxon>
        <taxon>Pseudomonadati</taxon>
        <taxon>Planctomycetota</taxon>
        <taxon>Planctomycetia</taxon>
        <taxon>Planctomycetales</taxon>
        <taxon>Planctomycetaceae</taxon>
        <taxon>Polystyrenella</taxon>
    </lineage>
</organism>
<keyword evidence="14" id="KW-1185">Reference proteome</keyword>
<dbReference type="AlphaFoldDB" id="A0A518CSS9"/>
<dbReference type="Pfam" id="PF02852">
    <property type="entry name" value="Pyr_redox_dim"/>
    <property type="match status" value="1"/>
</dbReference>
<dbReference type="Proteomes" id="UP000317178">
    <property type="component" value="Chromosome"/>
</dbReference>
<dbReference type="InterPro" id="IPR023753">
    <property type="entry name" value="FAD/NAD-binding_dom"/>
</dbReference>
<evidence type="ECO:0000256" key="10">
    <source>
        <dbReference type="RuleBase" id="RU003691"/>
    </source>
</evidence>
<evidence type="ECO:0000256" key="7">
    <source>
        <dbReference type="ARBA" id="ARBA00023284"/>
    </source>
</evidence>
<evidence type="ECO:0000256" key="8">
    <source>
        <dbReference type="PIRSR" id="PIRSR000350-3"/>
    </source>
</evidence>
<keyword evidence="5 10" id="KW-0560">Oxidoreductase</keyword>
<dbReference type="NCBIfam" id="NF004991">
    <property type="entry name" value="PRK06370.1-3"/>
    <property type="match status" value="1"/>
</dbReference>
<dbReference type="SUPFAM" id="SSF51905">
    <property type="entry name" value="FAD/NAD(P)-binding domain"/>
    <property type="match status" value="1"/>
</dbReference>
<dbReference type="EC" id="1.16.1.1" evidence="13"/>
<dbReference type="OrthoDB" id="230580at2"/>
<keyword evidence="6" id="KW-1015">Disulfide bond</keyword>
<feature type="disulfide bond" description="Redox-active" evidence="9">
    <location>
        <begin position="72"/>
        <end position="77"/>
    </location>
</feature>
<evidence type="ECO:0000313" key="14">
    <source>
        <dbReference type="Proteomes" id="UP000317178"/>
    </source>
</evidence>
<name>A0A518CSS9_9PLAN</name>
<dbReference type="GO" id="GO:0003955">
    <property type="term" value="F:NAD(P)H dehydrogenase (quinone) activity"/>
    <property type="evidence" value="ECO:0007669"/>
    <property type="project" value="TreeGrafter"/>
</dbReference>
<feature type="binding site" evidence="8">
    <location>
        <begin position="210"/>
        <end position="217"/>
    </location>
    <ligand>
        <name>NAD(+)</name>
        <dbReference type="ChEBI" id="CHEBI:57540"/>
    </ligand>
</feature>
<sequence length="509" mass="55832">MSYKQQLEPLTEQNQILQSHVHPPEWKNPEPSGRYHLVVIGAGTAGLVTAAGAAGLGAKVALVERGLMGGDCLNVGCVPSKALISSARCIAAIRDAGEYGVQAGNVDVDFSEVMERMRRLRARISPNDSAKRFQELGVDVYFGQGQFNGKNQVEVTGDSGARTLDYKRAVIATGARAAKLPVPGLEEAGYLTNESLFSLTALPEKLVVIGGGPIGCEMAQTFARFGSKVTQIDRGNHILSKERPESSRQVQEAMEKDGIEFIFNANLVRVDSNGKRKQVIYEQNGKEHQIAFDEILVSTGRTPNCDGLNMEAAGIEYDTQTGVQVDDRLETTNSRVYAAGDICSRYQFTHAADFMARTVIQNTLFMGRAKMSQLLIPWCTYTSPEIAHVGTTPEESLSNGKKLKIYKQPLKDVDRAILEGEDDGFVEIYCEENSDQIVGATIVASHAGELINQITQAMQYKIGLGKIASVIHPYPTQAEAIRKLGDQYNRTRLTPFVKKLFHCWLKLTR</sequence>
<dbReference type="Pfam" id="PF07992">
    <property type="entry name" value="Pyr_redox_2"/>
    <property type="match status" value="1"/>
</dbReference>
<evidence type="ECO:0000256" key="4">
    <source>
        <dbReference type="ARBA" id="ARBA00022857"/>
    </source>
</evidence>
<accession>A0A518CSS9</accession>
<dbReference type="Gene3D" id="3.50.50.60">
    <property type="entry name" value="FAD/NAD(P)-binding domain"/>
    <property type="match status" value="2"/>
</dbReference>
<feature type="domain" description="FAD/NAD(P)-binding" evidence="12">
    <location>
        <begin position="35"/>
        <end position="353"/>
    </location>
</feature>
<dbReference type="InterPro" id="IPR016156">
    <property type="entry name" value="FAD/NAD-linked_Rdtase_dimer_sf"/>
</dbReference>
<dbReference type="FunFam" id="3.50.50.60:FF:000379">
    <property type="entry name" value="Mercuric reductase"/>
    <property type="match status" value="1"/>
</dbReference>
<dbReference type="EMBL" id="CP036281">
    <property type="protein sequence ID" value="QDU82291.1"/>
    <property type="molecule type" value="Genomic_DNA"/>
</dbReference>
<dbReference type="GO" id="GO:0016668">
    <property type="term" value="F:oxidoreductase activity, acting on a sulfur group of donors, NAD(P) as acceptor"/>
    <property type="evidence" value="ECO:0007669"/>
    <property type="project" value="InterPro"/>
</dbReference>
<dbReference type="PROSITE" id="PS00076">
    <property type="entry name" value="PYRIDINE_REDOX_1"/>
    <property type="match status" value="1"/>
</dbReference>
<dbReference type="PANTHER" id="PTHR43014:SF2">
    <property type="entry name" value="MERCURIC REDUCTASE"/>
    <property type="match status" value="1"/>
</dbReference>
<dbReference type="PANTHER" id="PTHR43014">
    <property type="entry name" value="MERCURIC REDUCTASE"/>
    <property type="match status" value="1"/>
</dbReference>
<dbReference type="PRINTS" id="PR00411">
    <property type="entry name" value="PNDRDTASEI"/>
</dbReference>
<keyword evidence="8" id="KW-0520">NAD</keyword>
<feature type="domain" description="Pyridine nucleotide-disulphide oxidoreductase dimerisation" evidence="11">
    <location>
        <begin position="376"/>
        <end position="483"/>
    </location>
</feature>
<evidence type="ECO:0000256" key="6">
    <source>
        <dbReference type="ARBA" id="ARBA00023157"/>
    </source>
</evidence>
<evidence type="ECO:0000256" key="1">
    <source>
        <dbReference type="ARBA" id="ARBA00007532"/>
    </source>
</evidence>
<evidence type="ECO:0000256" key="5">
    <source>
        <dbReference type="ARBA" id="ARBA00023002"/>
    </source>
</evidence>